<dbReference type="Pfam" id="PF02773">
    <property type="entry name" value="S-AdoMet_synt_C"/>
    <property type="match status" value="1"/>
</dbReference>
<feature type="domain" description="S-adenosylmethionine synthetase C-terminal" evidence="17">
    <location>
        <begin position="211"/>
        <end position="344"/>
    </location>
</feature>
<evidence type="ECO:0000256" key="12">
    <source>
        <dbReference type="ARBA" id="ARBA00022958"/>
    </source>
</evidence>
<feature type="domain" description="S-adenosylmethionine synthetase N-terminal" evidence="15">
    <location>
        <begin position="5"/>
        <end position="84"/>
    </location>
</feature>
<dbReference type="EC" id="2.5.1.6" evidence="5 13"/>
<dbReference type="InterPro" id="IPR022636">
    <property type="entry name" value="S-AdoMet_synthetase_sfam"/>
</dbReference>
<evidence type="ECO:0000256" key="10">
    <source>
        <dbReference type="ARBA" id="ARBA00022840"/>
    </source>
</evidence>
<dbReference type="PROSITE" id="PS00377">
    <property type="entry name" value="ADOMET_SYNTHASE_2"/>
    <property type="match status" value="1"/>
</dbReference>
<dbReference type="SUPFAM" id="SSF55973">
    <property type="entry name" value="S-adenosylmethionine synthetase"/>
    <property type="match status" value="3"/>
</dbReference>
<dbReference type="InterPro" id="IPR002133">
    <property type="entry name" value="S-AdoMet_synthetase"/>
</dbReference>
<keyword evidence="6" id="KW-0554">One-carbon metabolism</keyword>
<comment type="cofactor">
    <cofactor evidence="1">
        <name>Mg(2+)</name>
        <dbReference type="ChEBI" id="CHEBI:18420"/>
    </cofactor>
</comment>
<comment type="pathway">
    <text evidence="3">Amino-acid biosynthesis; S-adenosyl-L-methionine biosynthesis; S-adenosyl-L-methionine from L-methionine: step 1/1.</text>
</comment>
<dbReference type="NCBIfam" id="TIGR01034">
    <property type="entry name" value="metK"/>
    <property type="match status" value="1"/>
</dbReference>
<evidence type="ECO:0000313" key="19">
    <source>
        <dbReference type="Proteomes" id="UP001596415"/>
    </source>
</evidence>
<feature type="domain" description="S-adenosylmethionine synthetase central" evidence="16">
    <location>
        <begin position="104"/>
        <end position="196"/>
    </location>
</feature>
<evidence type="ECO:0000256" key="1">
    <source>
        <dbReference type="ARBA" id="ARBA00001946"/>
    </source>
</evidence>
<dbReference type="InterPro" id="IPR022631">
    <property type="entry name" value="ADOMET_SYNTHASE_CS"/>
</dbReference>
<proteinExistence type="inferred from homology"/>
<dbReference type="InterPro" id="IPR022628">
    <property type="entry name" value="S-AdoMet_synt_N"/>
</dbReference>
<evidence type="ECO:0000259" key="17">
    <source>
        <dbReference type="Pfam" id="PF02773"/>
    </source>
</evidence>
<dbReference type="EMBL" id="JBHTBN010000002">
    <property type="protein sequence ID" value="MFC7357097.1"/>
    <property type="molecule type" value="Genomic_DNA"/>
</dbReference>
<evidence type="ECO:0000256" key="4">
    <source>
        <dbReference type="ARBA" id="ARBA00009685"/>
    </source>
</evidence>
<evidence type="ECO:0000256" key="7">
    <source>
        <dbReference type="ARBA" id="ARBA00022679"/>
    </source>
</evidence>
<protein>
    <recommendedName>
        <fullName evidence="5 13">Methionine adenosyltransferase</fullName>
        <ecNumber evidence="5 13">2.5.1.6</ecNumber>
    </recommendedName>
</protein>
<dbReference type="Pfam" id="PF00438">
    <property type="entry name" value="S-AdoMet_synt_N"/>
    <property type="match status" value="1"/>
</dbReference>
<evidence type="ECO:0000256" key="8">
    <source>
        <dbReference type="ARBA" id="ARBA00022723"/>
    </source>
</evidence>
<evidence type="ECO:0000313" key="18">
    <source>
        <dbReference type="EMBL" id="MFC7357097.1"/>
    </source>
</evidence>
<evidence type="ECO:0000256" key="9">
    <source>
        <dbReference type="ARBA" id="ARBA00022741"/>
    </source>
</evidence>
<dbReference type="PANTHER" id="PTHR11964">
    <property type="entry name" value="S-ADENOSYLMETHIONINE SYNTHETASE"/>
    <property type="match status" value="1"/>
</dbReference>
<evidence type="ECO:0000256" key="5">
    <source>
        <dbReference type="ARBA" id="ARBA00012828"/>
    </source>
</evidence>
<evidence type="ECO:0000259" key="16">
    <source>
        <dbReference type="Pfam" id="PF02772"/>
    </source>
</evidence>
<gene>
    <name evidence="18" type="primary">metK</name>
    <name evidence="18" type="ORF">ACFQO1_05320</name>
</gene>
<keyword evidence="10" id="KW-0067">ATP-binding</keyword>
<evidence type="ECO:0000256" key="11">
    <source>
        <dbReference type="ARBA" id="ARBA00022842"/>
    </source>
</evidence>
<dbReference type="InterPro" id="IPR022630">
    <property type="entry name" value="S-AdoMet_synt_C"/>
</dbReference>
<dbReference type="Pfam" id="PF02772">
    <property type="entry name" value="S-AdoMet_synt_M"/>
    <property type="match status" value="1"/>
</dbReference>
<keyword evidence="7 18" id="KW-0808">Transferase</keyword>
<sequence>MVNQHYTIETVLKGHPDKVCDQISDGILDEFLKNDSNTKAGIECLGVSNSLIIAGEIKSNAKVDVEKIASEIYKSIGYSDSLEIINKINVQSYQLNKIVEKGLAGDQGVMYGFACNKIEHNFLPFGVLAINDIARNIDDYRINKKLFLPDGKIQATIENNKIKSLIISLQHKENCDLDALENNIKDLILNDQFYKNSIEELIFDKSDFIQGGFMNDTGLTGRKIIIDTYCGLSQHGGGAFSGKDPSKMDRSASYMSRFVAKNIVANEMAENCTISVSYAFGKEEPVMIAVNTNNIFNKSLTNFVKNEFDFRPNAIIERLNLKNIEYLPTACYGHFSNENYEWEKIIVL</sequence>
<evidence type="ECO:0000256" key="3">
    <source>
        <dbReference type="ARBA" id="ARBA00005224"/>
    </source>
</evidence>
<keyword evidence="8" id="KW-0479">Metal-binding</keyword>
<keyword evidence="12" id="KW-0630">Potassium</keyword>
<evidence type="ECO:0000256" key="6">
    <source>
        <dbReference type="ARBA" id="ARBA00022563"/>
    </source>
</evidence>
<dbReference type="GO" id="GO:0004478">
    <property type="term" value="F:methionine adenosyltransferase activity"/>
    <property type="evidence" value="ECO:0007669"/>
    <property type="project" value="UniProtKB-EC"/>
</dbReference>
<dbReference type="Proteomes" id="UP001596415">
    <property type="component" value="Unassembled WGS sequence"/>
</dbReference>
<dbReference type="PIRSF" id="PIRSF000497">
    <property type="entry name" value="MAT"/>
    <property type="match status" value="1"/>
</dbReference>
<dbReference type="Gene3D" id="3.30.300.10">
    <property type="match status" value="3"/>
</dbReference>
<evidence type="ECO:0000256" key="14">
    <source>
        <dbReference type="RuleBase" id="RU004462"/>
    </source>
</evidence>
<evidence type="ECO:0000256" key="13">
    <source>
        <dbReference type="NCBIfam" id="TIGR01034"/>
    </source>
</evidence>
<dbReference type="InterPro" id="IPR022629">
    <property type="entry name" value="S-AdoMet_synt_central"/>
</dbReference>
<keyword evidence="11" id="KW-0460">Magnesium</keyword>
<name>A0ABW2MQC4_9FLAO</name>
<evidence type="ECO:0000256" key="2">
    <source>
        <dbReference type="ARBA" id="ARBA00001958"/>
    </source>
</evidence>
<keyword evidence="9" id="KW-0547">Nucleotide-binding</keyword>
<organism evidence="18 19">
    <name type="scientific">Jejudonia soesokkakensis</name>
    <dbReference type="NCBI Taxonomy" id="1323432"/>
    <lineage>
        <taxon>Bacteria</taxon>
        <taxon>Pseudomonadati</taxon>
        <taxon>Bacteroidota</taxon>
        <taxon>Flavobacteriia</taxon>
        <taxon>Flavobacteriales</taxon>
        <taxon>Flavobacteriaceae</taxon>
        <taxon>Jejudonia</taxon>
    </lineage>
</organism>
<keyword evidence="19" id="KW-1185">Reference proteome</keyword>
<evidence type="ECO:0000259" key="15">
    <source>
        <dbReference type="Pfam" id="PF00438"/>
    </source>
</evidence>
<comment type="caution">
    <text evidence="18">The sequence shown here is derived from an EMBL/GenBank/DDBJ whole genome shotgun (WGS) entry which is preliminary data.</text>
</comment>
<accession>A0ABW2MQC4</accession>
<dbReference type="RefSeq" id="WP_380216946.1">
    <property type="nucleotide sequence ID" value="NZ_JBHTBN010000002.1"/>
</dbReference>
<comment type="similarity">
    <text evidence="4 14">Belongs to the AdoMet synthase family.</text>
</comment>
<reference evidence="19" key="1">
    <citation type="journal article" date="2019" name="Int. J. Syst. Evol. Microbiol.">
        <title>The Global Catalogue of Microorganisms (GCM) 10K type strain sequencing project: providing services to taxonomists for standard genome sequencing and annotation.</title>
        <authorList>
            <consortium name="The Broad Institute Genomics Platform"/>
            <consortium name="The Broad Institute Genome Sequencing Center for Infectious Disease"/>
            <person name="Wu L."/>
            <person name="Ma J."/>
        </authorList>
    </citation>
    <scope>NUCLEOTIDE SEQUENCE [LARGE SCALE GENOMIC DNA]</scope>
    <source>
        <strain evidence="19">CGMCC 1.16306</strain>
    </source>
</reference>
<comment type="cofactor">
    <cofactor evidence="2">
        <name>K(+)</name>
        <dbReference type="ChEBI" id="CHEBI:29103"/>
    </cofactor>
</comment>